<feature type="transmembrane region" description="Helical" evidence="2">
    <location>
        <begin position="204"/>
        <end position="222"/>
    </location>
</feature>
<dbReference type="InterPro" id="IPR003004">
    <property type="entry name" value="GspF/PilC"/>
</dbReference>
<reference evidence="3 4" key="1">
    <citation type="submission" date="2019-02" db="EMBL/GenBank/DDBJ databases">
        <title>Deep-cultivation of Planctomycetes and their phenomic and genomic characterization uncovers novel biology.</title>
        <authorList>
            <person name="Wiegand S."/>
            <person name="Jogler M."/>
            <person name="Boedeker C."/>
            <person name="Pinto D."/>
            <person name="Vollmers J."/>
            <person name="Rivas-Marin E."/>
            <person name="Kohn T."/>
            <person name="Peeters S.H."/>
            <person name="Heuer A."/>
            <person name="Rast P."/>
            <person name="Oberbeckmann S."/>
            <person name="Bunk B."/>
            <person name="Jeske O."/>
            <person name="Meyerdierks A."/>
            <person name="Storesund J.E."/>
            <person name="Kallscheuer N."/>
            <person name="Luecker S."/>
            <person name="Lage O.M."/>
            <person name="Pohl T."/>
            <person name="Merkel B.J."/>
            <person name="Hornburger P."/>
            <person name="Mueller R.-W."/>
            <person name="Bruemmer F."/>
            <person name="Labrenz M."/>
            <person name="Spormann A.M."/>
            <person name="Op Den Camp H."/>
            <person name="Overmann J."/>
            <person name="Amann R."/>
            <person name="Jetten M.S.M."/>
            <person name="Mascher T."/>
            <person name="Medema M.H."/>
            <person name="Devos D.P."/>
            <person name="Kaster A.-K."/>
            <person name="Ovreas L."/>
            <person name="Rohde M."/>
            <person name="Galperin M.Y."/>
            <person name="Jogler C."/>
        </authorList>
    </citation>
    <scope>NUCLEOTIDE SEQUENCE [LARGE SCALE GENOMIC DNA]</scope>
    <source>
        <strain evidence="3 4">CA85</strain>
    </source>
</reference>
<evidence type="ECO:0000313" key="3">
    <source>
        <dbReference type="EMBL" id="TWT75411.1"/>
    </source>
</evidence>
<comment type="caution">
    <text evidence="3">The sequence shown here is derived from an EMBL/GenBank/DDBJ whole genome shotgun (WGS) entry which is preliminary data.</text>
</comment>
<proteinExistence type="predicted"/>
<dbReference type="AlphaFoldDB" id="A0A5C5YKN4"/>
<feature type="compositionally biased region" description="Basic and acidic residues" evidence="1">
    <location>
        <begin position="87"/>
        <end position="99"/>
    </location>
</feature>
<evidence type="ECO:0000256" key="2">
    <source>
        <dbReference type="SAM" id="Phobius"/>
    </source>
</evidence>
<feature type="transmembrane region" description="Helical" evidence="2">
    <location>
        <begin position="368"/>
        <end position="392"/>
    </location>
</feature>
<evidence type="ECO:0000256" key="1">
    <source>
        <dbReference type="SAM" id="MobiDB-lite"/>
    </source>
</evidence>
<organism evidence="3 4">
    <name type="scientific">Allorhodopirellula solitaria</name>
    <dbReference type="NCBI Taxonomy" id="2527987"/>
    <lineage>
        <taxon>Bacteria</taxon>
        <taxon>Pseudomonadati</taxon>
        <taxon>Planctomycetota</taxon>
        <taxon>Planctomycetia</taxon>
        <taxon>Pirellulales</taxon>
        <taxon>Pirellulaceae</taxon>
        <taxon>Allorhodopirellula</taxon>
    </lineage>
</organism>
<accession>A0A5C5YKN4</accession>
<keyword evidence="2" id="KW-0812">Transmembrane</keyword>
<evidence type="ECO:0000313" key="4">
    <source>
        <dbReference type="Proteomes" id="UP000318053"/>
    </source>
</evidence>
<dbReference type="PANTHER" id="PTHR30012">
    <property type="entry name" value="GENERAL SECRETION PATHWAY PROTEIN"/>
    <property type="match status" value="1"/>
</dbReference>
<dbReference type="RefSeq" id="WP_146389831.1">
    <property type="nucleotide sequence ID" value="NZ_SJPK01000001.1"/>
</dbReference>
<keyword evidence="4" id="KW-1185">Reference proteome</keyword>
<dbReference type="PANTHER" id="PTHR30012:SF0">
    <property type="entry name" value="TYPE II SECRETION SYSTEM PROTEIN F-RELATED"/>
    <property type="match status" value="1"/>
</dbReference>
<protein>
    <submittedName>
        <fullName evidence="3">Type II secretion system protein F</fullName>
    </submittedName>
</protein>
<gene>
    <name evidence="3" type="primary">epsF_1</name>
    <name evidence="3" type="ORF">CA85_07020</name>
</gene>
<feature type="region of interest" description="Disordered" evidence="1">
    <location>
        <begin position="79"/>
        <end position="113"/>
    </location>
</feature>
<dbReference type="OrthoDB" id="243821at2"/>
<feature type="transmembrane region" description="Helical" evidence="2">
    <location>
        <begin position="149"/>
        <end position="172"/>
    </location>
</feature>
<keyword evidence="2" id="KW-1133">Transmembrane helix</keyword>
<name>A0A5C5YKN4_9BACT</name>
<sequence length="396" mass="43411">MTAKPENSVAAVTWISDWLPVRDKIVLALTSTADRFSGRARKKLLRLADAIAFAKQDSDILQNPMALEIFLTLAGRSGDEDSPVVGHDTRSNPEQETARQEGMSETGNDEADGVDQCEDDLHVSIEHAVNGVLLTHLPVQAARQRLFTLLFYPLLVLLACGMILFLTSALLVPTFKSMFDEFGLTLPASTQFLFMISDAARSPWTYVWLVGILLCVCLFLYLRSRPPTESTSASVGGSRFRSTRGVCGDWAWHVSLLMRAGLDKADAIEIAGDSCMRDWLQRNSQFWAQELRRGRNPFVGLTHFRGVRCQLLADTLALESPSPAPTAGVSRGAAMSLDQAGILRDIAEIYWDRTQPGSTRSFGCLSQVLYMGVLISVGLIVTALFAPLVQLITGLS</sequence>
<dbReference type="Proteomes" id="UP000318053">
    <property type="component" value="Unassembled WGS sequence"/>
</dbReference>
<dbReference type="EMBL" id="SJPK01000001">
    <property type="protein sequence ID" value="TWT75411.1"/>
    <property type="molecule type" value="Genomic_DNA"/>
</dbReference>
<keyword evidence="2" id="KW-0472">Membrane</keyword>